<evidence type="ECO:0000259" key="3">
    <source>
        <dbReference type="Pfam" id="PF13719"/>
    </source>
</evidence>
<sequence>MATQYKTRCPHCAAQFKITEEHLKQANGAVRCGSCLQIFQATDHLVDPPSNDKSTSEDRWAGALDNSSATPPPPREKTPPPEEDLIKSPDGLSMEGMELSDSFMSLEEGSDEDGLGEDFSDMAGAGRSTHNEGADESWAEALLNELEDDDEPVSAQPKSPPPATFAPRDEQPRQTPPSAARPSGGQATPATRKPQQKERKEDDSLFGGLDLFGDDLNDEPVAIPSRPVRERDLPFKPHYDWQGLIKWTALSLLAAVVLVGQYAYFNFDHLARTPQWRPVYLQACDALGCRLPSRSDISKLRGANLVVRSHPEYNNALIVDAILYNEARYPQPFPDLELRFSALDGSPVASRRFKPEEYLHGDLRGMDNMPTKTPLHVSLEIVDPGNKAVNYNLRLLPSLKNASQVSQR</sequence>
<dbReference type="NCBIfam" id="TIGR02098">
    <property type="entry name" value="MJ0042_CXXC"/>
    <property type="match status" value="1"/>
</dbReference>
<keyword evidence="2" id="KW-0472">Membrane</keyword>
<dbReference type="EMBL" id="WIRE01000001">
    <property type="protein sequence ID" value="MQX53074.1"/>
    <property type="molecule type" value="Genomic_DNA"/>
</dbReference>
<keyword evidence="5" id="KW-1185">Reference proteome</keyword>
<evidence type="ECO:0000256" key="1">
    <source>
        <dbReference type="SAM" id="MobiDB-lite"/>
    </source>
</evidence>
<organism evidence="4 5">
    <name type="scientific">Alcanivorax sediminis</name>
    <dbReference type="NCBI Taxonomy" id="2663008"/>
    <lineage>
        <taxon>Bacteria</taxon>
        <taxon>Pseudomonadati</taxon>
        <taxon>Pseudomonadota</taxon>
        <taxon>Gammaproteobacteria</taxon>
        <taxon>Oceanospirillales</taxon>
        <taxon>Alcanivoracaceae</taxon>
        <taxon>Alcanivorax</taxon>
    </lineage>
</organism>
<evidence type="ECO:0000256" key="2">
    <source>
        <dbReference type="SAM" id="Phobius"/>
    </source>
</evidence>
<protein>
    <submittedName>
        <fullName evidence="4">DUF3426 domain-containing protein</fullName>
    </submittedName>
</protein>
<feature type="compositionally biased region" description="Acidic residues" evidence="1">
    <location>
        <begin position="108"/>
        <end position="120"/>
    </location>
</feature>
<gene>
    <name evidence="4" type="ORF">GFN93_07410</name>
</gene>
<evidence type="ECO:0000313" key="5">
    <source>
        <dbReference type="Proteomes" id="UP000469421"/>
    </source>
</evidence>
<feature type="region of interest" description="Disordered" evidence="1">
    <location>
        <begin position="148"/>
        <end position="210"/>
    </location>
</feature>
<feature type="region of interest" description="Disordered" evidence="1">
    <location>
        <begin position="45"/>
        <end position="134"/>
    </location>
</feature>
<feature type="domain" description="Zinc finger/thioredoxin putative" evidence="3">
    <location>
        <begin position="7"/>
        <end position="41"/>
    </location>
</feature>
<comment type="caution">
    <text evidence="4">The sequence shown here is derived from an EMBL/GenBank/DDBJ whole genome shotgun (WGS) entry which is preliminary data.</text>
</comment>
<dbReference type="InterPro" id="IPR021834">
    <property type="entry name" value="DUF3426"/>
</dbReference>
<proteinExistence type="predicted"/>
<dbReference type="InterPro" id="IPR011723">
    <property type="entry name" value="Znf/thioredoxin_put"/>
</dbReference>
<feature type="transmembrane region" description="Helical" evidence="2">
    <location>
        <begin position="244"/>
        <end position="265"/>
    </location>
</feature>
<name>A0A6N7LV67_9GAMM</name>
<dbReference type="Proteomes" id="UP000469421">
    <property type="component" value="Unassembled WGS sequence"/>
</dbReference>
<dbReference type="Pfam" id="PF11906">
    <property type="entry name" value="DUF3426"/>
    <property type="match status" value="1"/>
</dbReference>
<accession>A0A6N7LV67</accession>
<dbReference type="AlphaFoldDB" id="A0A6N7LV67"/>
<reference evidence="4 5" key="1">
    <citation type="submission" date="2019-10" db="EMBL/GenBank/DDBJ databases">
        <title>Alcanivorax sp.PA15-N-34 draft genome sequence.</title>
        <authorList>
            <person name="Liao X."/>
            <person name="Shao Z."/>
        </authorList>
    </citation>
    <scope>NUCLEOTIDE SEQUENCE [LARGE SCALE GENOMIC DNA]</scope>
    <source>
        <strain evidence="4 5">PA15-N-34</strain>
    </source>
</reference>
<feature type="compositionally biased region" description="Basic and acidic residues" evidence="1">
    <location>
        <begin position="74"/>
        <end position="87"/>
    </location>
</feature>
<keyword evidence="2" id="KW-0812">Transmembrane</keyword>
<keyword evidence="2" id="KW-1133">Transmembrane helix</keyword>
<evidence type="ECO:0000313" key="4">
    <source>
        <dbReference type="EMBL" id="MQX53074.1"/>
    </source>
</evidence>
<dbReference type="RefSeq" id="WP_153500180.1">
    <property type="nucleotide sequence ID" value="NZ_WIRE01000001.1"/>
</dbReference>
<dbReference type="Pfam" id="PF13719">
    <property type="entry name" value="Zn_ribbon_5"/>
    <property type="match status" value="1"/>
</dbReference>